<dbReference type="Proteomes" id="UP001157938">
    <property type="component" value="Unassembled WGS sequence"/>
</dbReference>
<feature type="region of interest" description="Disordered" evidence="1">
    <location>
        <begin position="1"/>
        <end position="41"/>
    </location>
</feature>
<evidence type="ECO:0000313" key="5">
    <source>
        <dbReference type="Proteomes" id="UP001159659"/>
    </source>
</evidence>
<reference evidence="3" key="2">
    <citation type="submission" date="2022-12" db="EMBL/GenBank/DDBJ databases">
        <authorList>
            <person name="Webb A."/>
        </authorList>
    </citation>
    <scope>NUCLEOTIDE SEQUENCE</scope>
    <source>
        <strain evidence="3">Pf2</strain>
    </source>
</reference>
<feature type="compositionally biased region" description="Polar residues" evidence="1">
    <location>
        <begin position="15"/>
        <end position="38"/>
    </location>
</feature>
<feature type="compositionally biased region" description="Low complexity" evidence="1">
    <location>
        <begin position="521"/>
        <end position="559"/>
    </location>
</feature>
<accession>A0AAV0UQR2</accession>
<dbReference type="AlphaFoldDB" id="A0AAV0UQR2"/>
<proteinExistence type="predicted"/>
<reference evidence="2 4" key="1">
    <citation type="submission" date="2021-11" db="EMBL/GenBank/DDBJ databases">
        <authorList>
            <person name="Islam A."/>
            <person name="Islam S."/>
            <person name="Flora M.S."/>
            <person name="Rahman M."/>
            <person name="Ziaur R.M."/>
            <person name="Epstein J.H."/>
            <person name="Hassan M."/>
            <person name="Klassen M."/>
            <person name="Woodard K."/>
            <person name="Webb A."/>
            <person name="Webby R.J."/>
            <person name="El Zowalaty M.E."/>
        </authorList>
    </citation>
    <scope>NUCLEOTIDE SEQUENCE [LARGE SCALE GENOMIC DNA]</scope>
    <source>
        <strain evidence="2">Pf1</strain>
    </source>
</reference>
<sequence length="591" mass="66380">MAVGMTLNQLYAPPSATSGSVPSPSTALTPPQGRSPTSIEDAKPTAVMQQMDRIYQMPYSTQQQQQYLPQNPQSTTSYGMQYQPLTKPGSFTSEDYAADPLPFEYSRKYLPPHREDVTTGLRGSSPNIVVSSYNDTYGSQPIYTPISSFGQRLNTYGQYVEPRGYPQQPELATQVPQPHFPRSMETPMYNSMSSSMLPHNSFPTLLDAHAMVTKKEVDTDQQQPQTLMHGDVRAIPSTGTAQEAMIKVKTPLKLKYWRNGRRNLQCFPSCKVFGDYSAIKIEDLKQHDFMWGKCRGSLVTEVTLNSNMSFDDLVLLGRVHSLENIPVAFEEAVIRECMLGRTIEMNKMDSMKDQWITGERLPDFVQQDGNVACFEFKPKVWKYNEDMTQGKCKRRNVKYYVQFEAFVQIVAGDRRYYACIGSGMSTSFEVGSSRVLARQKRKAATSAVEAVNTSSQSGMTSMQSQQLMTHNGNPLMHNVMTTHPLYAPTPVYHNDGQSRGLPSAFPQVMMLSQPEMHYPMQQQQNSSSQQQQLPSSQQQQLPSSQQQQLTQSSSSQPLLGEKRKMSSERPAFPTDRSAKMLKAMSGVPQPI</sequence>
<dbReference type="Proteomes" id="UP001159659">
    <property type="component" value="Unassembled WGS sequence"/>
</dbReference>
<dbReference type="EMBL" id="CAKLBC010000001">
    <property type="protein sequence ID" value="CAH0484248.1"/>
    <property type="molecule type" value="Genomic_DNA"/>
</dbReference>
<organism evidence="3 5">
    <name type="scientific">Peronospora farinosa</name>
    <dbReference type="NCBI Taxonomy" id="134698"/>
    <lineage>
        <taxon>Eukaryota</taxon>
        <taxon>Sar</taxon>
        <taxon>Stramenopiles</taxon>
        <taxon>Oomycota</taxon>
        <taxon>Peronosporomycetes</taxon>
        <taxon>Peronosporales</taxon>
        <taxon>Peronosporaceae</taxon>
        <taxon>Peronospora</taxon>
    </lineage>
</organism>
<evidence type="ECO:0000313" key="4">
    <source>
        <dbReference type="Proteomes" id="UP001157938"/>
    </source>
</evidence>
<protein>
    <submittedName>
        <fullName evidence="3">Uncharacterized protein</fullName>
    </submittedName>
</protein>
<feature type="region of interest" description="Disordered" evidence="1">
    <location>
        <begin position="519"/>
        <end position="591"/>
    </location>
</feature>
<evidence type="ECO:0000313" key="3">
    <source>
        <dbReference type="EMBL" id="CAI5739190.1"/>
    </source>
</evidence>
<name>A0AAV0UQR2_9STRA</name>
<dbReference type="EMBL" id="CANTFK010000989">
    <property type="protein sequence ID" value="CAI5739190.1"/>
    <property type="molecule type" value="Genomic_DNA"/>
</dbReference>
<evidence type="ECO:0000313" key="2">
    <source>
        <dbReference type="EMBL" id="CAH0484248.1"/>
    </source>
</evidence>
<evidence type="ECO:0000256" key="1">
    <source>
        <dbReference type="SAM" id="MobiDB-lite"/>
    </source>
</evidence>
<gene>
    <name evidence="2" type="ORF">PFR001_LOCUS28</name>
    <name evidence="3" type="ORF">PFR002_LOCUS8896</name>
</gene>
<keyword evidence="4" id="KW-1185">Reference proteome</keyword>
<comment type="caution">
    <text evidence="3">The sequence shown here is derived from an EMBL/GenBank/DDBJ whole genome shotgun (WGS) entry which is preliminary data.</text>
</comment>